<dbReference type="PROSITE" id="PS50113">
    <property type="entry name" value="PAC"/>
    <property type="match status" value="2"/>
</dbReference>
<dbReference type="InterPro" id="IPR036097">
    <property type="entry name" value="HisK_dim/P_sf"/>
</dbReference>
<dbReference type="InterPro" id="IPR035965">
    <property type="entry name" value="PAS-like_dom_sf"/>
</dbReference>
<dbReference type="InterPro" id="IPR003661">
    <property type="entry name" value="HisK_dim/P_dom"/>
</dbReference>
<dbReference type="InterPro" id="IPR000014">
    <property type="entry name" value="PAS"/>
</dbReference>
<dbReference type="EC" id="2.7.13.3" evidence="2"/>
<dbReference type="Gene3D" id="3.30.450.20">
    <property type="entry name" value="PAS domain"/>
    <property type="match status" value="2"/>
</dbReference>
<proteinExistence type="predicted"/>
<dbReference type="SUPFAM" id="SSF55874">
    <property type="entry name" value="ATPase domain of HSP90 chaperone/DNA topoisomerase II/histidine kinase"/>
    <property type="match status" value="1"/>
</dbReference>
<dbReference type="InterPro" id="IPR003594">
    <property type="entry name" value="HATPase_dom"/>
</dbReference>
<organism evidence="10 11">
    <name type="scientific">Natronomonas pharaonis (strain ATCC 35678 / DSM 2160 / CIP 103997 / JCM 8858 / NBRC 14720 / NCIMB 2260 / Gabara)</name>
    <name type="common">Halobacterium pharaonis</name>
    <dbReference type="NCBI Taxonomy" id="348780"/>
    <lineage>
        <taxon>Archaea</taxon>
        <taxon>Methanobacteriati</taxon>
        <taxon>Methanobacteriota</taxon>
        <taxon>Stenosarchaea group</taxon>
        <taxon>Halobacteria</taxon>
        <taxon>Halobacteriales</taxon>
        <taxon>Natronomonadaceae</taxon>
        <taxon>Natronomonas</taxon>
    </lineage>
</organism>
<dbReference type="GeneID" id="3701069"/>
<evidence type="ECO:0000259" key="9">
    <source>
        <dbReference type="PROSITE" id="PS50113"/>
    </source>
</evidence>
<evidence type="ECO:0000256" key="6">
    <source>
        <dbReference type="SAM" id="MobiDB-lite"/>
    </source>
</evidence>
<dbReference type="Gene3D" id="3.30.565.10">
    <property type="entry name" value="Histidine kinase-like ATPase, C-terminal domain"/>
    <property type="match status" value="1"/>
</dbReference>
<dbReference type="CDD" id="cd00130">
    <property type="entry name" value="PAS"/>
    <property type="match status" value="1"/>
</dbReference>
<reference evidence="10 11" key="1">
    <citation type="journal article" date="2005" name="Genome Res.">
        <title>Living with two extremes: conclusions from the genome sequence of Natronomonas pharaonis.</title>
        <authorList>
            <person name="Falb M."/>
            <person name="Pfeiffer F."/>
            <person name="Palm P."/>
            <person name="Rodewald K."/>
            <person name="Hickmann V."/>
            <person name="Tittor J."/>
            <person name="Oesterhelt D."/>
        </authorList>
    </citation>
    <scope>NUCLEOTIDE SEQUENCE [LARGE SCALE GENOMIC DNA]</scope>
    <source>
        <strain evidence="11">ATCC 35678 / DSM 2160 / CIP 103997 / JCM 8858 / NBRC 14720 / NCIMB 2260 / Gabara</strain>
    </source>
</reference>
<feature type="domain" description="PAC" evidence="9">
    <location>
        <begin position="226"/>
        <end position="277"/>
    </location>
</feature>
<evidence type="ECO:0000259" key="8">
    <source>
        <dbReference type="PROSITE" id="PS50112"/>
    </source>
</evidence>
<keyword evidence="3" id="KW-0597">Phosphoprotein</keyword>
<dbReference type="EnsemblBacteria" id="CAI48668">
    <property type="protein sequence ID" value="CAI48668"/>
    <property type="gene ID" value="NP_1154A"/>
</dbReference>
<gene>
    <name evidence="10" type="ordered locus">NP_1154A</name>
</gene>
<dbReference type="InterPro" id="IPR052162">
    <property type="entry name" value="Sensor_kinase/Photoreceptor"/>
</dbReference>
<keyword evidence="4 10" id="KW-0808">Transferase</keyword>
<dbReference type="Pfam" id="PF08448">
    <property type="entry name" value="PAS_4"/>
    <property type="match status" value="2"/>
</dbReference>
<evidence type="ECO:0000256" key="2">
    <source>
        <dbReference type="ARBA" id="ARBA00012438"/>
    </source>
</evidence>
<dbReference type="InterPro" id="IPR013656">
    <property type="entry name" value="PAS_4"/>
</dbReference>
<name>A0A1U7EUM9_NATPD</name>
<dbReference type="Proteomes" id="UP000002698">
    <property type="component" value="Chromosome"/>
</dbReference>
<dbReference type="SMART" id="SM00387">
    <property type="entry name" value="HATPase_c"/>
    <property type="match status" value="1"/>
</dbReference>
<keyword evidence="5 10" id="KW-0418">Kinase</keyword>
<dbReference type="AlphaFoldDB" id="A0A1U7EUM9"/>
<dbReference type="SUPFAM" id="SSF47384">
    <property type="entry name" value="Homodimeric domain of signal transducing histidine kinase"/>
    <property type="match status" value="1"/>
</dbReference>
<comment type="catalytic activity">
    <reaction evidence="1">
        <text>ATP + protein L-histidine = ADP + protein N-phospho-L-histidine.</text>
        <dbReference type="EC" id="2.7.13.3"/>
    </reaction>
</comment>
<dbReference type="EMBL" id="CR936257">
    <property type="protein sequence ID" value="CAI48668.1"/>
    <property type="molecule type" value="Genomic_DNA"/>
</dbReference>
<dbReference type="Gene3D" id="1.10.287.130">
    <property type="match status" value="1"/>
</dbReference>
<dbReference type="PROSITE" id="PS50109">
    <property type="entry name" value="HIS_KIN"/>
    <property type="match status" value="1"/>
</dbReference>
<dbReference type="InterPro" id="IPR001610">
    <property type="entry name" value="PAC"/>
</dbReference>
<dbReference type="SUPFAM" id="SSF55785">
    <property type="entry name" value="PYP-like sensor domain (PAS domain)"/>
    <property type="match status" value="2"/>
</dbReference>
<dbReference type="InterPro" id="IPR036890">
    <property type="entry name" value="HATPase_C_sf"/>
</dbReference>
<dbReference type="OrthoDB" id="3369at2157"/>
<feature type="domain" description="Histidine kinase" evidence="7">
    <location>
        <begin position="288"/>
        <end position="495"/>
    </location>
</feature>
<dbReference type="CDD" id="cd00082">
    <property type="entry name" value="HisKA"/>
    <property type="match status" value="1"/>
</dbReference>
<dbReference type="STRING" id="348780.NP_1154A"/>
<dbReference type="RefSeq" id="WP_011322304.1">
    <property type="nucleotide sequence ID" value="NC_007426.1"/>
</dbReference>
<dbReference type="GO" id="GO:0000155">
    <property type="term" value="F:phosphorelay sensor kinase activity"/>
    <property type="evidence" value="ECO:0007669"/>
    <property type="project" value="InterPro"/>
</dbReference>
<evidence type="ECO:0000256" key="5">
    <source>
        <dbReference type="ARBA" id="ARBA00022777"/>
    </source>
</evidence>
<keyword evidence="11" id="KW-1185">Reference proteome</keyword>
<dbReference type="HOGENOM" id="CLU_000445_114_58_2"/>
<dbReference type="SMART" id="SM00091">
    <property type="entry name" value="PAS"/>
    <property type="match status" value="1"/>
</dbReference>
<dbReference type="PANTHER" id="PTHR43304">
    <property type="entry name" value="PHYTOCHROME-LIKE PROTEIN CPH1"/>
    <property type="match status" value="1"/>
</dbReference>
<protein>
    <recommendedName>
        <fullName evidence="2">histidine kinase</fullName>
        <ecNumber evidence="2">2.7.13.3</ecNumber>
    </recommendedName>
</protein>
<dbReference type="Pfam" id="PF00512">
    <property type="entry name" value="HisKA"/>
    <property type="match status" value="1"/>
</dbReference>
<dbReference type="InterPro" id="IPR004358">
    <property type="entry name" value="Sig_transdc_His_kin-like_C"/>
</dbReference>
<sequence length="495" mass="54651">MAEETGGTEGGGTGAEDDNPKTGLGKMEYETVFKAVEDAVFLFDVERDGDGEPRFVFRGGNPSHERATEMEADGCLGTPLRELFDGDGERLLDEYRRCVETEETVTYETTLEHGTGSVEWRTKITPVVEGGTATSIVGVARDVTERNKRRTELQRKEAMLQHTTDVVLLVDENGRIRYQNHADEAVLGHSTRDLTGASVTEYIHPEDSDGVEAMLAEALDSPEEVISGEHRYRTPDGEWRWYETRVRSLLDTPPIEGFLVSARDITERKAYEERLESQRSDLEVLNEVVRHDIRNDLQLVTAYAEMLEDHVDEEGQEFLDILQSSTANAVELTRTARDLATVLLQDDAETQRVSLERSLEQQVEAVRSAHSGAAVTIDGSVPDIHVAGTDMLEAVFRNLLSNAIQHNDKALPEVTVSVTEHDSEVEIRVADNGPGVPDAHKEAIFGKGERGLESEGTGIGLYLVKTLVESFGGDVCVEDNEPEGSVFVVRLPVAD</sequence>
<dbReference type="Pfam" id="PF02518">
    <property type="entry name" value="HATPase_c"/>
    <property type="match status" value="1"/>
</dbReference>
<dbReference type="eggNOG" id="arCOG06408">
    <property type="taxonomic scope" value="Archaea"/>
</dbReference>
<feature type="region of interest" description="Disordered" evidence="6">
    <location>
        <begin position="1"/>
        <end position="24"/>
    </location>
</feature>
<accession>A0A1U7EUM9</accession>
<dbReference type="PANTHER" id="PTHR43304:SF1">
    <property type="entry name" value="PAC DOMAIN-CONTAINING PROTEIN"/>
    <property type="match status" value="1"/>
</dbReference>
<dbReference type="SMART" id="SM00086">
    <property type="entry name" value="PAC"/>
    <property type="match status" value="2"/>
</dbReference>
<dbReference type="InterPro" id="IPR000700">
    <property type="entry name" value="PAS-assoc_C"/>
</dbReference>
<feature type="domain" description="PAS" evidence="8">
    <location>
        <begin position="152"/>
        <end position="222"/>
    </location>
</feature>
<evidence type="ECO:0000256" key="3">
    <source>
        <dbReference type="ARBA" id="ARBA00022553"/>
    </source>
</evidence>
<evidence type="ECO:0000313" key="11">
    <source>
        <dbReference type="Proteomes" id="UP000002698"/>
    </source>
</evidence>
<dbReference type="InterPro" id="IPR005467">
    <property type="entry name" value="His_kinase_dom"/>
</dbReference>
<feature type="domain" description="PAC" evidence="9">
    <location>
        <begin position="105"/>
        <end position="155"/>
    </location>
</feature>
<dbReference type="NCBIfam" id="TIGR00229">
    <property type="entry name" value="sensory_box"/>
    <property type="match status" value="2"/>
</dbReference>
<dbReference type="PRINTS" id="PR00344">
    <property type="entry name" value="BCTRLSENSOR"/>
</dbReference>
<dbReference type="SMART" id="SM00388">
    <property type="entry name" value="HisKA"/>
    <property type="match status" value="1"/>
</dbReference>
<evidence type="ECO:0000256" key="1">
    <source>
        <dbReference type="ARBA" id="ARBA00000085"/>
    </source>
</evidence>
<evidence type="ECO:0000256" key="4">
    <source>
        <dbReference type="ARBA" id="ARBA00022679"/>
    </source>
</evidence>
<dbReference type="PROSITE" id="PS50112">
    <property type="entry name" value="PAS"/>
    <property type="match status" value="1"/>
</dbReference>
<evidence type="ECO:0000259" key="7">
    <source>
        <dbReference type="PROSITE" id="PS50109"/>
    </source>
</evidence>
<evidence type="ECO:0000313" key="10">
    <source>
        <dbReference type="EMBL" id="CAI48668.1"/>
    </source>
</evidence>
<dbReference type="KEGG" id="nph:NP_1154A"/>